<protein>
    <submittedName>
        <fullName evidence="1">Uncharacterized protein</fullName>
    </submittedName>
</protein>
<proteinExistence type="predicted"/>
<name>A0A447T3Y7_CHRVL</name>
<accession>A0A447T3Y7</accession>
<gene>
    <name evidence="1" type="ORF">NCTC9695_00009</name>
</gene>
<dbReference type="Proteomes" id="UP000275777">
    <property type="component" value="Chromosome"/>
</dbReference>
<dbReference type="AlphaFoldDB" id="A0A447T3Y7"/>
<sequence>MNYIDWMVVSFIREMWISIQKVVEVWAEGILEAYFLSLVQK</sequence>
<reference evidence="1 2" key="1">
    <citation type="submission" date="2018-12" db="EMBL/GenBank/DDBJ databases">
        <authorList>
            <consortium name="Pathogen Informatics"/>
        </authorList>
    </citation>
    <scope>NUCLEOTIDE SEQUENCE [LARGE SCALE GENOMIC DNA]</scope>
    <source>
        <strain evidence="1 2">NCTC9695</strain>
    </source>
</reference>
<evidence type="ECO:0000313" key="1">
    <source>
        <dbReference type="EMBL" id="VEB39626.1"/>
    </source>
</evidence>
<dbReference type="EMBL" id="LR134182">
    <property type="protein sequence ID" value="VEB39626.1"/>
    <property type="molecule type" value="Genomic_DNA"/>
</dbReference>
<organism evidence="1 2">
    <name type="scientific">Chromobacterium violaceum</name>
    <dbReference type="NCBI Taxonomy" id="536"/>
    <lineage>
        <taxon>Bacteria</taxon>
        <taxon>Pseudomonadati</taxon>
        <taxon>Pseudomonadota</taxon>
        <taxon>Betaproteobacteria</taxon>
        <taxon>Neisseriales</taxon>
        <taxon>Chromobacteriaceae</taxon>
        <taxon>Chromobacterium</taxon>
    </lineage>
</organism>
<evidence type="ECO:0000313" key="2">
    <source>
        <dbReference type="Proteomes" id="UP000275777"/>
    </source>
</evidence>